<dbReference type="AlphaFoldDB" id="A0AAD3RBQ1"/>
<reference evidence="2" key="1">
    <citation type="submission" date="2022-08" db="EMBL/GenBank/DDBJ databases">
        <title>Genome sequencing of akame (Lates japonicus).</title>
        <authorList>
            <person name="Hashiguchi Y."/>
            <person name="Takahashi H."/>
        </authorList>
    </citation>
    <scope>NUCLEOTIDE SEQUENCE</scope>
    <source>
        <strain evidence="2">Kochi</strain>
    </source>
</reference>
<protein>
    <submittedName>
        <fullName evidence="2">Transmembrane protein 260</fullName>
    </submittedName>
</protein>
<evidence type="ECO:0000313" key="3">
    <source>
        <dbReference type="Proteomes" id="UP001279410"/>
    </source>
</evidence>
<dbReference type="PROSITE" id="PS51257">
    <property type="entry name" value="PROKAR_LIPOPROTEIN"/>
    <property type="match status" value="1"/>
</dbReference>
<dbReference type="Proteomes" id="UP001279410">
    <property type="component" value="Unassembled WGS sequence"/>
</dbReference>
<dbReference type="InterPro" id="IPR052724">
    <property type="entry name" value="GT117_domain-containing"/>
</dbReference>
<keyword evidence="1" id="KW-0472">Membrane</keyword>
<dbReference type="PANTHER" id="PTHR16214">
    <property type="entry name" value="TRANSMEMBRANE PROTEIN 260"/>
    <property type="match status" value="1"/>
</dbReference>
<feature type="transmembrane region" description="Helical" evidence="1">
    <location>
        <begin position="7"/>
        <end position="24"/>
    </location>
</feature>
<keyword evidence="1 2" id="KW-0812">Transmembrane</keyword>
<dbReference type="Pfam" id="PF11028">
    <property type="entry name" value="TMEM260-like"/>
    <property type="match status" value="1"/>
</dbReference>
<keyword evidence="3" id="KW-1185">Reference proteome</keyword>
<evidence type="ECO:0000256" key="1">
    <source>
        <dbReference type="SAM" id="Phobius"/>
    </source>
</evidence>
<comment type="caution">
    <text evidence="2">The sequence shown here is derived from an EMBL/GenBank/DDBJ whole genome shotgun (WGS) entry which is preliminary data.</text>
</comment>
<proteinExistence type="predicted"/>
<accession>A0AAD3RBQ1</accession>
<name>A0AAD3RBQ1_LATJO</name>
<feature type="transmembrane region" description="Helical" evidence="1">
    <location>
        <begin position="77"/>
        <end position="97"/>
    </location>
</feature>
<gene>
    <name evidence="2" type="ORF">AKAME5_001414100</name>
</gene>
<evidence type="ECO:0000313" key="2">
    <source>
        <dbReference type="EMBL" id="GLD62416.1"/>
    </source>
</evidence>
<dbReference type="PANTHER" id="PTHR16214:SF3">
    <property type="entry name" value="TRANSMEMBRANE PROTEIN 260"/>
    <property type="match status" value="1"/>
</dbReference>
<dbReference type="EMBL" id="BRZM01000052">
    <property type="protein sequence ID" value="GLD62416.1"/>
    <property type="molecule type" value="Genomic_DNA"/>
</dbReference>
<dbReference type="InterPro" id="IPR021280">
    <property type="entry name" value="TMEM260-like"/>
</dbReference>
<sequence length="118" mass="12276">MSAEKRTSWILTGATVACVTALYVPRVQRTVPGGDSGELITTACELGVAHPPGYPLFTLIARLAMCLLPSLSPAHSVNLVASLLGAAACGALCITVCSHEHSLRSLRCHLPPCSFACC</sequence>
<organism evidence="2 3">
    <name type="scientific">Lates japonicus</name>
    <name type="common">Japanese lates</name>
    <dbReference type="NCBI Taxonomy" id="270547"/>
    <lineage>
        <taxon>Eukaryota</taxon>
        <taxon>Metazoa</taxon>
        <taxon>Chordata</taxon>
        <taxon>Craniata</taxon>
        <taxon>Vertebrata</taxon>
        <taxon>Euteleostomi</taxon>
        <taxon>Actinopterygii</taxon>
        <taxon>Neopterygii</taxon>
        <taxon>Teleostei</taxon>
        <taxon>Neoteleostei</taxon>
        <taxon>Acanthomorphata</taxon>
        <taxon>Carangaria</taxon>
        <taxon>Carangaria incertae sedis</taxon>
        <taxon>Centropomidae</taxon>
        <taxon>Lates</taxon>
    </lineage>
</organism>
<keyword evidence="1" id="KW-1133">Transmembrane helix</keyword>